<accession>A0A382NHA9</accession>
<sequence>EEFDEDFEIEPDPIEQFELPEPGDNQALIEMIERVVRDVQRRHREE</sequence>
<protein>
    <submittedName>
        <fullName evidence="1">Uncharacterized protein</fullName>
    </submittedName>
</protein>
<dbReference type="AlphaFoldDB" id="A0A382NHA9"/>
<gene>
    <name evidence="1" type="ORF">METZ01_LOCUS312491</name>
</gene>
<organism evidence="1">
    <name type="scientific">marine metagenome</name>
    <dbReference type="NCBI Taxonomy" id="408172"/>
    <lineage>
        <taxon>unclassified sequences</taxon>
        <taxon>metagenomes</taxon>
        <taxon>ecological metagenomes</taxon>
    </lineage>
</organism>
<evidence type="ECO:0000313" key="1">
    <source>
        <dbReference type="EMBL" id="SVC59637.1"/>
    </source>
</evidence>
<dbReference type="EMBL" id="UINC01099963">
    <property type="protein sequence ID" value="SVC59637.1"/>
    <property type="molecule type" value="Genomic_DNA"/>
</dbReference>
<proteinExistence type="predicted"/>
<name>A0A382NHA9_9ZZZZ</name>
<feature type="non-terminal residue" evidence="1">
    <location>
        <position position="1"/>
    </location>
</feature>
<reference evidence="1" key="1">
    <citation type="submission" date="2018-05" db="EMBL/GenBank/DDBJ databases">
        <authorList>
            <person name="Lanie J.A."/>
            <person name="Ng W.-L."/>
            <person name="Kazmierczak K.M."/>
            <person name="Andrzejewski T.M."/>
            <person name="Davidsen T.M."/>
            <person name="Wayne K.J."/>
            <person name="Tettelin H."/>
            <person name="Glass J.I."/>
            <person name="Rusch D."/>
            <person name="Podicherti R."/>
            <person name="Tsui H.-C.T."/>
            <person name="Winkler M.E."/>
        </authorList>
    </citation>
    <scope>NUCLEOTIDE SEQUENCE</scope>
</reference>